<evidence type="ECO:0000256" key="5">
    <source>
        <dbReference type="ARBA" id="ARBA00022640"/>
    </source>
</evidence>
<dbReference type="InterPro" id="IPR045058">
    <property type="entry name" value="GIMA/IAN/Toc"/>
</dbReference>
<proteinExistence type="predicted"/>
<evidence type="ECO:0000256" key="11">
    <source>
        <dbReference type="ARBA" id="ARBA00022842"/>
    </source>
</evidence>
<evidence type="ECO:0000256" key="3">
    <source>
        <dbReference type="ARBA" id="ARBA00022448"/>
    </source>
</evidence>
<dbReference type="HOGENOM" id="CLU_018003_0_0_1"/>
<sequence>MSNRRNGDAHTCTKSKITKQIVIPFSVMGPTGAGKSTFINALLQDNSMKVGHKLRSCTKDLSVARINSFPGLPSSFHLLIVDTPGFDDTFETDEEVLRCIAEWLKKAGMSVGGVIYLHDVSIDRFTGTAQRNLEMLEHMCGEAALPKVILGTTKWAVLSKPEIASAHEAELQEQHWLPLTEKGSTVQRFEDTHESAKTFLDTILLNFRRDNLCEIALQIQHELAVDKKIIPETEAGKKLRYTLRELKEIVEEQKRRQASKAGNGDPEARASLDELQQKIEKIKQQIRNLKIPIGRRLRSFLGF</sequence>
<dbReference type="InterPro" id="IPR027417">
    <property type="entry name" value="P-loop_NTPase"/>
</dbReference>
<keyword evidence="9" id="KW-0378">Hydrolase</keyword>
<dbReference type="STRING" id="685588.A0A067TFW7"/>
<dbReference type="GO" id="GO:0046872">
    <property type="term" value="F:metal ion binding"/>
    <property type="evidence" value="ECO:0007669"/>
    <property type="project" value="UniProtKB-KW"/>
</dbReference>
<evidence type="ECO:0000256" key="1">
    <source>
        <dbReference type="ARBA" id="ARBA00001946"/>
    </source>
</evidence>
<accession>A0A067TFW7</accession>
<evidence type="ECO:0000256" key="7">
    <source>
        <dbReference type="ARBA" id="ARBA00022723"/>
    </source>
</evidence>
<keyword evidence="15" id="KW-0472">Membrane</keyword>
<protein>
    <recommendedName>
        <fullName evidence="18">AIG1-type G domain-containing protein</fullName>
    </recommendedName>
</protein>
<reference evidence="20" key="1">
    <citation type="journal article" date="2014" name="Proc. Natl. Acad. Sci. U.S.A.">
        <title>Extensive sampling of basidiomycete genomes demonstrates inadequacy of the white-rot/brown-rot paradigm for wood decay fungi.</title>
        <authorList>
            <person name="Riley R."/>
            <person name="Salamov A.A."/>
            <person name="Brown D.W."/>
            <person name="Nagy L.G."/>
            <person name="Floudas D."/>
            <person name="Held B.W."/>
            <person name="Levasseur A."/>
            <person name="Lombard V."/>
            <person name="Morin E."/>
            <person name="Otillar R."/>
            <person name="Lindquist E.A."/>
            <person name="Sun H."/>
            <person name="LaButti K.M."/>
            <person name="Schmutz J."/>
            <person name="Jabbour D."/>
            <person name="Luo H."/>
            <person name="Baker S.E."/>
            <person name="Pisabarro A.G."/>
            <person name="Walton J.D."/>
            <person name="Blanchette R.A."/>
            <person name="Henrissat B."/>
            <person name="Martin F."/>
            <person name="Cullen D."/>
            <person name="Hibbett D.S."/>
            <person name="Grigoriev I.V."/>
        </authorList>
    </citation>
    <scope>NUCLEOTIDE SEQUENCE [LARGE SCALE GENOMIC DNA]</scope>
    <source>
        <strain evidence="20">CBS 339.88</strain>
    </source>
</reference>
<dbReference type="OrthoDB" id="8954335at2759"/>
<dbReference type="GO" id="GO:0016020">
    <property type="term" value="C:membrane"/>
    <property type="evidence" value="ECO:0007669"/>
    <property type="project" value="UniProtKB-SubCell"/>
</dbReference>
<dbReference type="PANTHER" id="PTHR10903:SF135">
    <property type="entry name" value="TRANSLOCASE OF CHLOROPLAST 120, CHLOROPLASTIC-RELATED"/>
    <property type="match status" value="1"/>
</dbReference>
<dbReference type="GO" id="GO:0016787">
    <property type="term" value="F:hydrolase activity"/>
    <property type="evidence" value="ECO:0007669"/>
    <property type="project" value="UniProtKB-KW"/>
</dbReference>
<dbReference type="EMBL" id="KL142370">
    <property type="protein sequence ID" value="KDR82105.1"/>
    <property type="molecule type" value="Genomic_DNA"/>
</dbReference>
<evidence type="ECO:0000313" key="19">
    <source>
        <dbReference type="EMBL" id="KDR82105.1"/>
    </source>
</evidence>
<keyword evidence="3" id="KW-0813">Transport</keyword>
<evidence type="ECO:0000256" key="17">
    <source>
        <dbReference type="SAM" id="Coils"/>
    </source>
</evidence>
<dbReference type="Gene3D" id="3.40.50.300">
    <property type="entry name" value="P-loop containing nucleotide triphosphate hydrolases"/>
    <property type="match status" value="1"/>
</dbReference>
<evidence type="ECO:0000256" key="16">
    <source>
        <dbReference type="ARBA" id="ARBA00024013"/>
    </source>
</evidence>
<dbReference type="AlphaFoldDB" id="A0A067TFW7"/>
<dbReference type="GO" id="GO:0015031">
    <property type="term" value="P:protein transport"/>
    <property type="evidence" value="ECO:0007669"/>
    <property type="project" value="UniProtKB-KW"/>
</dbReference>
<evidence type="ECO:0000256" key="15">
    <source>
        <dbReference type="ARBA" id="ARBA00023136"/>
    </source>
</evidence>
<evidence type="ECO:0000256" key="2">
    <source>
        <dbReference type="ARBA" id="ARBA00004167"/>
    </source>
</evidence>
<dbReference type="Proteomes" id="UP000027222">
    <property type="component" value="Unassembled WGS sequence"/>
</dbReference>
<keyword evidence="4" id="KW-0150">Chloroplast</keyword>
<keyword evidence="13" id="KW-1133">Transmembrane helix</keyword>
<keyword evidence="12" id="KW-0653">Protein transport</keyword>
<keyword evidence="14" id="KW-0342">GTP-binding</keyword>
<keyword evidence="20" id="KW-1185">Reference proteome</keyword>
<gene>
    <name evidence="19" type="ORF">GALMADRAFT_207430</name>
</gene>
<comment type="cofactor">
    <cofactor evidence="1">
        <name>Mg(2+)</name>
        <dbReference type="ChEBI" id="CHEBI:18420"/>
    </cofactor>
</comment>
<comment type="subcellular location">
    <subcellularLocation>
        <location evidence="2">Membrane</location>
        <topology evidence="2">Single-pass membrane protein</topology>
    </subcellularLocation>
    <subcellularLocation>
        <location evidence="16">Plastid</location>
        <location evidence="16">Chloroplast outer membrane</location>
    </subcellularLocation>
</comment>
<dbReference type="InterPro" id="IPR006703">
    <property type="entry name" value="G_AIG1"/>
</dbReference>
<evidence type="ECO:0000256" key="12">
    <source>
        <dbReference type="ARBA" id="ARBA00022927"/>
    </source>
</evidence>
<keyword evidence="17" id="KW-0175">Coiled coil</keyword>
<organism evidence="19 20">
    <name type="scientific">Galerina marginata (strain CBS 339.88)</name>
    <dbReference type="NCBI Taxonomy" id="685588"/>
    <lineage>
        <taxon>Eukaryota</taxon>
        <taxon>Fungi</taxon>
        <taxon>Dikarya</taxon>
        <taxon>Basidiomycota</taxon>
        <taxon>Agaricomycotina</taxon>
        <taxon>Agaricomycetes</taxon>
        <taxon>Agaricomycetidae</taxon>
        <taxon>Agaricales</taxon>
        <taxon>Agaricineae</taxon>
        <taxon>Strophariaceae</taxon>
        <taxon>Galerina</taxon>
    </lineage>
</organism>
<keyword evidence="8" id="KW-0547">Nucleotide-binding</keyword>
<keyword evidence="6" id="KW-0812">Transmembrane</keyword>
<keyword evidence="5" id="KW-0934">Plastid</keyword>
<evidence type="ECO:0000256" key="8">
    <source>
        <dbReference type="ARBA" id="ARBA00022741"/>
    </source>
</evidence>
<dbReference type="PANTHER" id="PTHR10903">
    <property type="entry name" value="GTPASE, IMAP FAMILY MEMBER-RELATED"/>
    <property type="match status" value="1"/>
</dbReference>
<feature type="domain" description="AIG1-type G" evidence="18">
    <location>
        <begin position="27"/>
        <end position="156"/>
    </location>
</feature>
<evidence type="ECO:0000256" key="13">
    <source>
        <dbReference type="ARBA" id="ARBA00022989"/>
    </source>
</evidence>
<dbReference type="CDD" id="cd00882">
    <property type="entry name" value="Ras_like_GTPase"/>
    <property type="match status" value="1"/>
</dbReference>
<evidence type="ECO:0000259" key="18">
    <source>
        <dbReference type="Pfam" id="PF04548"/>
    </source>
</evidence>
<evidence type="ECO:0000313" key="20">
    <source>
        <dbReference type="Proteomes" id="UP000027222"/>
    </source>
</evidence>
<evidence type="ECO:0000256" key="6">
    <source>
        <dbReference type="ARBA" id="ARBA00022692"/>
    </source>
</evidence>
<keyword evidence="7" id="KW-0479">Metal-binding</keyword>
<evidence type="ECO:0000256" key="14">
    <source>
        <dbReference type="ARBA" id="ARBA00023134"/>
    </source>
</evidence>
<evidence type="ECO:0000256" key="9">
    <source>
        <dbReference type="ARBA" id="ARBA00022801"/>
    </source>
</evidence>
<dbReference type="Pfam" id="PF04548">
    <property type="entry name" value="AIG1"/>
    <property type="match status" value="1"/>
</dbReference>
<keyword evidence="10" id="KW-1002">Plastid outer membrane</keyword>
<name>A0A067TFW7_GALM3</name>
<feature type="coiled-coil region" evidence="17">
    <location>
        <begin position="265"/>
        <end position="292"/>
    </location>
</feature>
<evidence type="ECO:0000256" key="10">
    <source>
        <dbReference type="ARBA" id="ARBA00022805"/>
    </source>
</evidence>
<evidence type="ECO:0000256" key="4">
    <source>
        <dbReference type="ARBA" id="ARBA00022528"/>
    </source>
</evidence>
<keyword evidence="11" id="KW-0460">Magnesium</keyword>
<dbReference type="SUPFAM" id="SSF52540">
    <property type="entry name" value="P-loop containing nucleoside triphosphate hydrolases"/>
    <property type="match status" value="1"/>
</dbReference>
<dbReference type="GO" id="GO:0005525">
    <property type="term" value="F:GTP binding"/>
    <property type="evidence" value="ECO:0007669"/>
    <property type="project" value="UniProtKB-KW"/>
</dbReference>